<proteinExistence type="predicted"/>
<dbReference type="AlphaFoldDB" id="A0A1Y5TYK5"/>
<feature type="domain" description="HpcH/HpaI aldolase/citrate lyase" evidence="2">
    <location>
        <begin position="8"/>
        <end position="152"/>
    </location>
</feature>
<accession>A0A1Y5TYK5</accession>
<dbReference type="Gene3D" id="3.20.20.60">
    <property type="entry name" value="Phosphoenolpyruvate-binding domains"/>
    <property type="match status" value="2"/>
</dbReference>
<dbReference type="RefSeq" id="WP_085798137.1">
    <property type="nucleotide sequence ID" value="NZ_FWFO01000009.1"/>
</dbReference>
<keyword evidence="1" id="KW-0479">Metal-binding</keyword>
<dbReference type="GO" id="GO:0016829">
    <property type="term" value="F:lyase activity"/>
    <property type="evidence" value="ECO:0007669"/>
    <property type="project" value="UniProtKB-KW"/>
</dbReference>
<dbReference type="OrthoDB" id="278846at2"/>
<protein>
    <submittedName>
        <fullName evidence="3">HpcH/HpaI aldolase/citrate lyase family protein</fullName>
    </submittedName>
</protein>
<evidence type="ECO:0000313" key="4">
    <source>
        <dbReference type="Proteomes" id="UP000193077"/>
    </source>
</evidence>
<dbReference type="InterPro" id="IPR040442">
    <property type="entry name" value="Pyrv_kinase-like_dom_sf"/>
</dbReference>
<reference evidence="3 4" key="1">
    <citation type="submission" date="2017-03" db="EMBL/GenBank/DDBJ databases">
        <authorList>
            <person name="Afonso C.L."/>
            <person name="Miller P.J."/>
            <person name="Scott M.A."/>
            <person name="Spackman E."/>
            <person name="Goraichik I."/>
            <person name="Dimitrov K.M."/>
            <person name="Suarez D.L."/>
            <person name="Swayne D.E."/>
        </authorList>
    </citation>
    <scope>NUCLEOTIDE SEQUENCE [LARGE SCALE GENOMIC DNA]</scope>
    <source>
        <strain evidence="3 4">CECT 7639</strain>
    </source>
</reference>
<dbReference type="Proteomes" id="UP000193077">
    <property type="component" value="Unassembled WGS sequence"/>
</dbReference>
<sequence length="280" mass="30748">MQFLMIVDDPDIARYASENGVDRLFVDLEYIGKDVRQKGMATWKSKQTLEDVTKIREAAPEGHVLVRINPLYDGTKAELDEAIARGADSIMLPMFRTTDELSRFFDLLGDRAEALPLVETNDALQAIPDMVARLPLTGLHIGLNDLHLDLGLDFMFQPIADGLLDAPCAALRAGGVPFGIGGIARAREGIVSPDYLLGEHVRLGSSAAILSRTFHREAQSLADLQDNMDFPGEVAKLRDIYAAFQAQDGDALEQNRKDTCSRINDVVALVRKQKSDQGQA</sequence>
<keyword evidence="4" id="KW-1185">Reference proteome</keyword>
<organism evidence="3 4">
    <name type="scientific">Falsiruegeria litorea R37</name>
    <dbReference type="NCBI Taxonomy" id="1200284"/>
    <lineage>
        <taxon>Bacteria</taxon>
        <taxon>Pseudomonadati</taxon>
        <taxon>Pseudomonadota</taxon>
        <taxon>Alphaproteobacteria</taxon>
        <taxon>Rhodobacterales</taxon>
        <taxon>Roseobacteraceae</taxon>
        <taxon>Falsiruegeria</taxon>
    </lineage>
</organism>
<dbReference type="SUPFAM" id="SSF51621">
    <property type="entry name" value="Phosphoenolpyruvate/pyruvate domain"/>
    <property type="match status" value="1"/>
</dbReference>
<evidence type="ECO:0000259" key="2">
    <source>
        <dbReference type="Pfam" id="PF03328"/>
    </source>
</evidence>
<dbReference type="InterPro" id="IPR005000">
    <property type="entry name" value="Aldolase/citrate-lyase_domain"/>
</dbReference>
<evidence type="ECO:0000256" key="1">
    <source>
        <dbReference type="ARBA" id="ARBA00022723"/>
    </source>
</evidence>
<dbReference type="InterPro" id="IPR015813">
    <property type="entry name" value="Pyrv/PenolPyrv_kinase-like_dom"/>
</dbReference>
<name>A0A1Y5TYK5_9RHOB</name>
<dbReference type="Pfam" id="PF03328">
    <property type="entry name" value="HpcH_HpaI"/>
    <property type="match status" value="1"/>
</dbReference>
<keyword evidence="3" id="KW-0456">Lyase</keyword>
<gene>
    <name evidence="3" type="ORF">TRL7639_04496</name>
</gene>
<dbReference type="EMBL" id="FWFO01000009">
    <property type="protein sequence ID" value="SLN74112.1"/>
    <property type="molecule type" value="Genomic_DNA"/>
</dbReference>
<evidence type="ECO:0000313" key="3">
    <source>
        <dbReference type="EMBL" id="SLN74112.1"/>
    </source>
</evidence>
<dbReference type="GO" id="GO:0046872">
    <property type="term" value="F:metal ion binding"/>
    <property type="evidence" value="ECO:0007669"/>
    <property type="project" value="UniProtKB-KW"/>
</dbReference>